<dbReference type="EMBL" id="KN837952">
    <property type="protein sequence ID" value="KIJ22775.1"/>
    <property type="molecule type" value="Genomic_DNA"/>
</dbReference>
<dbReference type="Proteomes" id="UP000054279">
    <property type="component" value="Unassembled WGS sequence"/>
</dbReference>
<sequence length="260" mass="28612">MTLPASKQHLSSAELLHLKTYPGYPLAPSLPSSSDSSRGAYGNYVALQMNLANHDTGALANEHGILNLDFLHPSQEYVVDDIPETMWSYPLSYVEPHNLSLPSDELNKGGMGGTNYIRDLSNLSHTTSNSMNIETDTIQDAGTGQAGPSSSTAVVDDSDTPDVPTPQQHVILPPTQPATKNVDVYIKTFRTEEGTPFFKCLWKRCKGPTFWERGEIHMHVKAHIIKKTHECLCGSTFSNFQAAQKHCRNARSTGNICPTW</sequence>
<protein>
    <recommendedName>
        <fullName evidence="4">C2H2-type domain-containing protein</fullName>
    </recommendedName>
</protein>
<proteinExistence type="predicted"/>
<keyword evidence="3" id="KW-1185">Reference proteome</keyword>
<evidence type="ECO:0000256" key="1">
    <source>
        <dbReference type="SAM" id="MobiDB-lite"/>
    </source>
</evidence>
<gene>
    <name evidence="2" type="ORF">M422DRAFT_276749</name>
</gene>
<dbReference type="AlphaFoldDB" id="A0A0C9UCG6"/>
<feature type="compositionally biased region" description="Low complexity" evidence="1">
    <location>
        <begin position="148"/>
        <end position="164"/>
    </location>
</feature>
<evidence type="ECO:0000313" key="2">
    <source>
        <dbReference type="EMBL" id="KIJ22775.1"/>
    </source>
</evidence>
<evidence type="ECO:0008006" key="4">
    <source>
        <dbReference type="Google" id="ProtNLM"/>
    </source>
</evidence>
<reference evidence="2 3" key="1">
    <citation type="submission" date="2014-06" db="EMBL/GenBank/DDBJ databases">
        <title>Evolutionary Origins and Diversification of the Mycorrhizal Mutualists.</title>
        <authorList>
            <consortium name="DOE Joint Genome Institute"/>
            <consortium name="Mycorrhizal Genomics Consortium"/>
            <person name="Kohler A."/>
            <person name="Kuo A."/>
            <person name="Nagy L.G."/>
            <person name="Floudas D."/>
            <person name="Copeland A."/>
            <person name="Barry K.W."/>
            <person name="Cichocki N."/>
            <person name="Veneault-Fourrey C."/>
            <person name="LaButti K."/>
            <person name="Lindquist E.A."/>
            <person name="Lipzen A."/>
            <person name="Lundell T."/>
            <person name="Morin E."/>
            <person name="Murat C."/>
            <person name="Riley R."/>
            <person name="Ohm R."/>
            <person name="Sun H."/>
            <person name="Tunlid A."/>
            <person name="Henrissat B."/>
            <person name="Grigoriev I.V."/>
            <person name="Hibbett D.S."/>
            <person name="Martin F."/>
        </authorList>
    </citation>
    <scope>NUCLEOTIDE SEQUENCE [LARGE SCALE GENOMIC DNA]</scope>
    <source>
        <strain evidence="2 3">SS14</strain>
    </source>
</reference>
<name>A0A0C9UCG6_SPHS4</name>
<evidence type="ECO:0000313" key="3">
    <source>
        <dbReference type="Proteomes" id="UP000054279"/>
    </source>
</evidence>
<feature type="region of interest" description="Disordered" evidence="1">
    <location>
        <begin position="140"/>
        <end position="164"/>
    </location>
</feature>
<organism evidence="2 3">
    <name type="scientific">Sphaerobolus stellatus (strain SS14)</name>
    <dbReference type="NCBI Taxonomy" id="990650"/>
    <lineage>
        <taxon>Eukaryota</taxon>
        <taxon>Fungi</taxon>
        <taxon>Dikarya</taxon>
        <taxon>Basidiomycota</taxon>
        <taxon>Agaricomycotina</taxon>
        <taxon>Agaricomycetes</taxon>
        <taxon>Phallomycetidae</taxon>
        <taxon>Geastrales</taxon>
        <taxon>Sphaerobolaceae</taxon>
        <taxon>Sphaerobolus</taxon>
    </lineage>
</organism>
<dbReference type="HOGENOM" id="CLU_1070282_0_0_1"/>
<accession>A0A0C9UCG6</accession>